<evidence type="ECO:0000256" key="1">
    <source>
        <dbReference type="ARBA" id="ARBA00004651"/>
    </source>
</evidence>
<feature type="transmembrane region" description="Helical" evidence="6">
    <location>
        <begin position="7"/>
        <end position="29"/>
    </location>
</feature>
<gene>
    <name evidence="8" type="ORF">D3C57_109165</name>
</gene>
<name>A0A0A0NU50_STRRN</name>
<dbReference type="STRING" id="1343740.M271_34490"/>
<dbReference type="PANTHER" id="PTHR35007">
    <property type="entry name" value="INTEGRAL MEMBRANE PROTEIN-RELATED"/>
    <property type="match status" value="1"/>
</dbReference>
<keyword evidence="5 6" id="KW-0472">Membrane</keyword>
<evidence type="ECO:0000313" key="8">
    <source>
        <dbReference type="EMBL" id="RLV78536.1"/>
    </source>
</evidence>
<accession>A0A0A0NU50</accession>
<proteinExistence type="predicted"/>
<comment type="subcellular location">
    <subcellularLocation>
        <location evidence="1">Cell membrane</location>
        <topology evidence="1">Multi-pass membrane protein</topology>
    </subcellularLocation>
</comment>
<evidence type="ECO:0000313" key="9">
    <source>
        <dbReference type="Proteomes" id="UP000281594"/>
    </source>
</evidence>
<dbReference type="Pfam" id="PF00482">
    <property type="entry name" value="T2SSF"/>
    <property type="match status" value="1"/>
</dbReference>
<dbReference type="EMBL" id="QYCY01000001">
    <property type="protein sequence ID" value="RLV78536.1"/>
    <property type="molecule type" value="Genomic_DNA"/>
</dbReference>
<evidence type="ECO:0000259" key="7">
    <source>
        <dbReference type="Pfam" id="PF00482"/>
    </source>
</evidence>
<dbReference type="Proteomes" id="UP000281594">
    <property type="component" value="Unassembled WGS sequence"/>
</dbReference>
<evidence type="ECO:0000256" key="2">
    <source>
        <dbReference type="ARBA" id="ARBA00022475"/>
    </source>
</evidence>
<comment type="caution">
    <text evidence="8">The sequence shown here is derived from an EMBL/GenBank/DDBJ whole genome shotgun (WGS) entry which is preliminary data.</text>
</comment>
<dbReference type="KEGG" id="src:M271_34490"/>
<dbReference type="eggNOG" id="COG4965">
    <property type="taxonomic scope" value="Bacteria"/>
</dbReference>
<dbReference type="GO" id="GO:0005886">
    <property type="term" value="C:plasma membrane"/>
    <property type="evidence" value="ECO:0007669"/>
    <property type="project" value="UniProtKB-SubCell"/>
</dbReference>
<feature type="domain" description="Type II secretion system protein GspF" evidence="7">
    <location>
        <begin position="112"/>
        <end position="238"/>
    </location>
</feature>
<evidence type="ECO:0000256" key="3">
    <source>
        <dbReference type="ARBA" id="ARBA00022692"/>
    </source>
</evidence>
<evidence type="ECO:0000256" key="5">
    <source>
        <dbReference type="ARBA" id="ARBA00023136"/>
    </source>
</evidence>
<dbReference type="HOGENOM" id="CLU_068419_0_0_11"/>
<keyword evidence="2" id="KW-1003">Cell membrane</keyword>
<reference evidence="8 9" key="1">
    <citation type="journal article" date="2018" name="J. Biol. Chem.">
        <title>Discovery of the actinoplanic acid pathway in Streptomyces rapamycinicus reveals a genetically conserved synergism with rapamycin.</title>
        <authorList>
            <person name="Mrak P."/>
            <person name="Krastel P."/>
            <person name="Pivk Lukancic P."/>
            <person name="Tao J."/>
            <person name="Pistorius D."/>
            <person name="Moore C.M."/>
        </authorList>
    </citation>
    <scope>NUCLEOTIDE SEQUENCE [LARGE SCALE GENOMIC DNA]</scope>
    <source>
        <strain evidence="8 9">NRRL 5491</strain>
    </source>
</reference>
<organism evidence="8 9">
    <name type="scientific">Streptomyces rapamycinicus (strain ATCC 29253 / DSM 41530 / NRRL 5491 / AYB-994)</name>
    <name type="common">Streptomyces hygroscopicus (strain ATCC 29253)</name>
    <dbReference type="NCBI Taxonomy" id="1343740"/>
    <lineage>
        <taxon>Bacteria</taxon>
        <taxon>Bacillati</taxon>
        <taxon>Actinomycetota</taxon>
        <taxon>Actinomycetes</taxon>
        <taxon>Kitasatosporales</taxon>
        <taxon>Streptomycetaceae</taxon>
        <taxon>Streptomyces</taxon>
        <taxon>Streptomyces violaceusniger group</taxon>
    </lineage>
</organism>
<feature type="transmembrane region" description="Helical" evidence="6">
    <location>
        <begin position="221"/>
        <end position="240"/>
    </location>
</feature>
<evidence type="ECO:0000256" key="4">
    <source>
        <dbReference type="ARBA" id="ARBA00022989"/>
    </source>
</evidence>
<protein>
    <recommendedName>
        <fullName evidence="7">Type II secretion system protein GspF domain-containing protein</fullName>
    </recommendedName>
</protein>
<dbReference type="PANTHER" id="PTHR35007:SF3">
    <property type="entry name" value="POSSIBLE CONSERVED ALANINE RICH MEMBRANE PROTEIN"/>
    <property type="match status" value="1"/>
</dbReference>
<sequence length="302" mass="32450">MAVMNGYVALLGLCGLGMANGLIVLVAVWRGSLPTDARTQRRSSRRSARQPSRTRWWMAAAAGAGVLAGSVTGWVVGALLAAMATWSVPRILEATRADQQQTTRIEGIAGWTEMLRDTLAAAAGLEQTIMATAHTAPKAIRPHVLSLSARLASGERLTVGLRRLQADLDDPTADLVIAALMLASQHQARQLTPLLGELASTARAQVRMRQRVDASRARMRTTVRVVVATTLVFAGGMVLLNPEFLSPYDSATGQLMLLLIGAIFTVGFAWLRRMARIEEPERFLTGPGPRGDVVVEHQGASR</sequence>
<feature type="transmembrane region" description="Helical" evidence="6">
    <location>
        <begin position="252"/>
        <end position="271"/>
    </location>
</feature>
<dbReference type="InterPro" id="IPR018076">
    <property type="entry name" value="T2SS_GspF_dom"/>
</dbReference>
<dbReference type="AlphaFoldDB" id="A0A0A0NU50"/>
<feature type="transmembrane region" description="Helical" evidence="6">
    <location>
        <begin position="56"/>
        <end position="82"/>
    </location>
</feature>
<evidence type="ECO:0000256" key="6">
    <source>
        <dbReference type="SAM" id="Phobius"/>
    </source>
</evidence>
<keyword evidence="3 6" id="KW-0812">Transmembrane</keyword>
<keyword evidence="4 6" id="KW-1133">Transmembrane helix</keyword>